<proteinExistence type="predicted"/>
<dbReference type="AlphaFoldDB" id="A0A834NMD8"/>
<feature type="region of interest" description="Disordered" evidence="1">
    <location>
        <begin position="61"/>
        <end position="85"/>
    </location>
</feature>
<reference evidence="2" key="1">
    <citation type="journal article" date="2020" name="G3 (Bethesda)">
        <title>High-Quality Assemblies for Three Invasive Social Wasps from the &lt;i&gt;Vespula&lt;/i&gt; Genus.</title>
        <authorList>
            <person name="Harrop T.W.R."/>
            <person name="Guhlin J."/>
            <person name="McLaughlin G.M."/>
            <person name="Permina E."/>
            <person name="Stockwell P."/>
            <person name="Gilligan J."/>
            <person name="Le Lec M.F."/>
            <person name="Gruber M.A.M."/>
            <person name="Quinn O."/>
            <person name="Lovegrove M."/>
            <person name="Duncan E.J."/>
            <person name="Remnant E.J."/>
            <person name="Van Eeckhoven J."/>
            <person name="Graham B."/>
            <person name="Knapp R.A."/>
            <person name="Langford K.W."/>
            <person name="Kronenberg Z."/>
            <person name="Press M.O."/>
            <person name="Eacker S.M."/>
            <person name="Wilson-Rankin E.E."/>
            <person name="Purcell J."/>
            <person name="Lester P.J."/>
            <person name="Dearden P.K."/>
        </authorList>
    </citation>
    <scope>NUCLEOTIDE SEQUENCE</scope>
    <source>
        <strain evidence="2">Linc-1</strain>
    </source>
</reference>
<evidence type="ECO:0000313" key="3">
    <source>
        <dbReference type="Proteomes" id="UP000617340"/>
    </source>
</evidence>
<keyword evidence="3" id="KW-1185">Reference proteome</keyword>
<name>A0A834NMD8_VESGE</name>
<evidence type="ECO:0000313" key="2">
    <source>
        <dbReference type="EMBL" id="KAF7413989.1"/>
    </source>
</evidence>
<accession>A0A834NMD8</accession>
<protein>
    <submittedName>
        <fullName evidence="2">Uncharacterized protein</fullName>
    </submittedName>
</protein>
<evidence type="ECO:0000256" key="1">
    <source>
        <dbReference type="SAM" id="MobiDB-lite"/>
    </source>
</evidence>
<dbReference type="Proteomes" id="UP000617340">
    <property type="component" value="Unassembled WGS sequence"/>
</dbReference>
<sequence length="85" mass="9359">MEIEVKYGERATPSQTKRRWRIGDGVRGGGGGGVVEVEIGILNLEIYRKAPERALNFGLSTNDKERTSFNGKAEANGRKSKHVVD</sequence>
<dbReference type="EMBL" id="JACSDZ010000002">
    <property type="protein sequence ID" value="KAF7413989.1"/>
    <property type="molecule type" value="Genomic_DNA"/>
</dbReference>
<gene>
    <name evidence="2" type="ORF">HZH68_002478</name>
</gene>
<organism evidence="2 3">
    <name type="scientific">Vespula germanica</name>
    <name type="common">German yellow jacket</name>
    <name type="synonym">Paravespula germanica</name>
    <dbReference type="NCBI Taxonomy" id="30212"/>
    <lineage>
        <taxon>Eukaryota</taxon>
        <taxon>Metazoa</taxon>
        <taxon>Ecdysozoa</taxon>
        <taxon>Arthropoda</taxon>
        <taxon>Hexapoda</taxon>
        <taxon>Insecta</taxon>
        <taxon>Pterygota</taxon>
        <taxon>Neoptera</taxon>
        <taxon>Endopterygota</taxon>
        <taxon>Hymenoptera</taxon>
        <taxon>Apocrita</taxon>
        <taxon>Aculeata</taxon>
        <taxon>Vespoidea</taxon>
        <taxon>Vespidae</taxon>
        <taxon>Vespinae</taxon>
        <taxon>Vespula</taxon>
    </lineage>
</organism>
<comment type="caution">
    <text evidence="2">The sequence shown here is derived from an EMBL/GenBank/DDBJ whole genome shotgun (WGS) entry which is preliminary data.</text>
</comment>